<gene>
    <name evidence="4 5 6" type="primary">LOC102215355</name>
</gene>
<feature type="compositionally biased region" description="Basic and acidic residues" evidence="1">
    <location>
        <begin position="105"/>
        <end position="114"/>
    </location>
</feature>
<feature type="compositionally biased region" description="Acidic residues" evidence="1">
    <location>
        <begin position="132"/>
        <end position="143"/>
    </location>
</feature>
<proteinExistence type="predicted"/>
<dbReference type="RefSeq" id="XP_013766845.1">
    <property type="nucleotide sequence ID" value="XM_013911391.1"/>
</dbReference>
<feature type="region of interest" description="Disordered" evidence="1">
    <location>
        <begin position="651"/>
        <end position="674"/>
    </location>
</feature>
<dbReference type="InterPro" id="IPR004012">
    <property type="entry name" value="Run_dom"/>
</dbReference>
<feature type="region of interest" description="Disordered" evidence="1">
    <location>
        <begin position="72"/>
        <end position="147"/>
    </location>
</feature>
<evidence type="ECO:0000313" key="4">
    <source>
        <dbReference type="RefSeq" id="XP_005735371.1"/>
    </source>
</evidence>
<feature type="domain" description="RUN" evidence="2">
    <location>
        <begin position="893"/>
        <end position="1037"/>
    </location>
</feature>
<name>A0A9Y6M6J5_9CICH</name>
<evidence type="ECO:0000313" key="6">
    <source>
        <dbReference type="RefSeq" id="XP_013766845.1"/>
    </source>
</evidence>
<feature type="compositionally biased region" description="Polar residues" evidence="1">
    <location>
        <begin position="651"/>
        <end position="661"/>
    </location>
</feature>
<feature type="compositionally biased region" description="Low complexity" evidence="1">
    <location>
        <begin position="115"/>
        <end position="125"/>
    </location>
</feature>
<feature type="region of interest" description="Disordered" evidence="1">
    <location>
        <begin position="812"/>
        <end position="835"/>
    </location>
</feature>
<dbReference type="InterPro" id="IPR037213">
    <property type="entry name" value="Run_dom_sf"/>
</dbReference>
<protein>
    <submittedName>
        <fullName evidence="4 5">Iporin-like</fullName>
    </submittedName>
</protein>
<dbReference type="PANTHER" id="PTHR15591">
    <property type="entry name" value="RUN AND SH3 DOMAIN CONTAINING"/>
    <property type="match status" value="1"/>
</dbReference>
<feature type="compositionally biased region" description="Polar residues" evidence="1">
    <location>
        <begin position="735"/>
        <end position="760"/>
    </location>
</feature>
<dbReference type="InterPro" id="IPR047343">
    <property type="entry name" value="RUSC1_2"/>
</dbReference>
<dbReference type="GO" id="GO:0031410">
    <property type="term" value="C:cytoplasmic vesicle"/>
    <property type="evidence" value="ECO:0007669"/>
    <property type="project" value="TreeGrafter"/>
</dbReference>
<dbReference type="SUPFAM" id="SSF140741">
    <property type="entry name" value="RUN domain-like"/>
    <property type="match status" value="1"/>
</dbReference>
<dbReference type="SMART" id="SM00593">
    <property type="entry name" value="RUN"/>
    <property type="match status" value="1"/>
</dbReference>
<feature type="compositionally biased region" description="Polar residues" evidence="1">
    <location>
        <begin position="812"/>
        <end position="821"/>
    </location>
</feature>
<dbReference type="RefSeq" id="XP_005735372.1">
    <property type="nucleotide sequence ID" value="XM_005735315.1"/>
</dbReference>
<evidence type="ECO:0000313" key="3">
    <source>
        <dbReference type="Proteomes" id="UP000695023"/>
    </source>
</evidence>
<dbReference type="GeneID" id="102215355"/>
<organism evidence="3 6">
    <name type="scientific">Pundamilia nyererei</name>
    <dbReference type="NCBI Taxonomy" id="303518"/>
    <lineage>
        <taxon>Eukaryota</taxon>
        <taxon>Metazoa</taxon>
        <taxon>Chordata</taxon>
        <taxon>Craniata</taxon>
        <taxon>Vertebrata</taxon>
        <taxon>Euteleostomi</taxon>
        <taxon>Actinopterygii</taxon>
        <taxon>Neopterygii</taxon>
        <taxon>Teleostei</taxon>
        <taxon>Neoteleostei</taxon>
        <taxon>Acanthomorphata</taxon>
        <taxon>Ovalentaria</taxon>
        <taxon>Cichlomorphae</taxon>
        <taxon>Cichliformes</taxon>
        <taxon>Cichlidae</taxon>
        <taxon>African cichlids</taxon>
        <taxon>Pseudocrenilabrinae</taxon>
        <taxon>Haplochromini</taxon>
        <taxon>Pundamilia</taxon>
    </lineage>
</organism>
<feature type="region of interest" description="Disordered" evidence="1">
    <location>
        <begin position="735"/>
        <end position="767"/>
    </location>
</feature>
<dbReference type="Proteomes" id="UP000695023">
    <property type="component" value="Unplaced"/>
</dbReference>
<keyword evidence="3" id="KW-1185">Reference proteome</keyword>
<evidence type="ECO:0000256" key="1">
    <source>
        <dbReference type="SAM" id="MobiDB-lite"/>
    </source>
</evidence>
<dbReference type="PANTHER" id="PTHR15591:SF14">
    <property type="entry name" value="AP-4 COMPLEX ACCESSORY SUBUNIT RUSC2"/>
    <property type="match status" value="1"/>
</dbReference>
<reference evidence="4 5" key="1">
    <citation type="submission" date="2025-04" db="UniProtKB">
        <authorList>
            <consortium name="RefSeq"/>
        </authorList>
    </citation>
    <scope>IDENTIFICATION</scope>
</reference>
<dbReference type="AlphaFoldDB" id="A0A9Y6M6J5"/>
<dbReference type="PROSITE" id="PS50826">
    <property type="entry name" value="RUN"/>
    <property type="match status" value="1"/>
</dbReference>
<dbReference type="RefSeq" id="XP_005735371.1">
    <property type="nucleotide sequence ID" value="XM_005735314.1"/>
</dbReference>
<accession>A0A9Y6M6J5</accession>
<evidence type="ECO:0000313" key="5">
    <source>
        <dbReference type="RefSeq" id="XP_005735372.1"/>
    </source>
</evidence>
<dbReference type="Gene3D" id="1.20.58.900">
    <property type="match status" value="1"/>
</dbReference>
<dbReference type="Pfam" id="PF02759">
    <property type="entry name" value="RUN"/>
    <property type="match status" value="1"/>
</dbReference>
<sequence>MIGASSLSGDTLIACHFPVVQLSTWQLPVQALCSSAKRPGRLCSAGLTRAVSLPEQESINCEHAFTGDRRHFSSSYSSLNEDRTEEEGGSDGSWKYESTSSPEETSSHQKKESSVPRSNVRSRNSFLPCTELNEDEEDEDSDGDNLHRYHEDSSFVLHGNSNWPLSNVAINYPIYPKPHGNLDSEWGNEGTMLVSESDQEWVSNQSNQMDSLPPECQCCHMSRSGITMLACLEKDSDRLEDNMSCCLHGQHKCSPELLSNNHTEYVSDSSCNSSDGVLVNFCTMYNRSNNPATPHDLSSPAAHPSGSSEGCVFLNLQPVPQSQNEEVKLDSMTVYSPPKEEVDMLLSASRLSPRGLDSNCNLYSLEELPAGLSSLEVSDLTACLQSQATLAMGTNQKYYKLVTCDLSSQSPSPAWSSVTGCPEGQSRGSPFLLSFDQKKEGQQNEIEKIQDYQVATTSTDKALCRKKQADSIQNLSHTPCSLCPSQCGPHGSKCQDARAATTQPSVMQDQEHNYPCDTEKGPSPDVVRYSKAQRPTSLPIQPFVLVPAGKPQPPSQPLGCLLEQYLNKKSSKTANMQPAFSFKGKSSQSFSDFHPSPTDNHCSIFLEAPSSSDTCSTCTPSPECFIRTRSWNQLGESQDCTGPCTSNSSLDSHHTSCPTEAQEQDKAGPHSGQTQTNTLLSLVSAPSRSSLVRIPTYQDLISLTFEQSQVHAEPKSANHSLNYTTYHSILSQNPPTLTITTDTHHPNSQVSVSPPKTSLPQEKLPQCGAAPAADSGFFHSSFTAALSSVAPLSSLSSLLSLAASGLQIQDSAGHSLKPNQSHHSESLILSDRPPTEFNLSPDTSYESMSISHLQRRRLLRSVSRAVDLIMAHFGSSRDPEEKMRLGNSSYSPTIAGLVLEHLCPTIQDILEDGLRDHKLDFIIGQRRNHAWSVVETSTRIGPSTRVLHSLVSKIRRCPQLTSHCMKLRAFIMGLLNLRALEFWLSHLQSQKDVVKTYYHSWGFLSMSLGRCHPLFQELLLLLQPLSVLPFDLNLLLEPRLLRHRQLWSEEQALSPPQPCSALLATSWPRLQGDKKEGISYYSQISHQIDLHRQESLSSHSSSCNKQQCGCMQTSRSPVLAPIPEWCPKEPDVVDGMEDCSQNHTDTWFQISMDNKKEETKVEKDCGISNPPTTKQAQSPCWGGLRWAKLFGATGTSSTLGAISQSHTGAHTTNHRRPSQWLRLDRSQLGLLAQSIRSMKLGGAQTDKDC</sequence>
<evidence type="ECO:0000259" key="2">
    <source>
        <dbReference type="PROSITE" id="PS50826"/>
    </source>
</evidence>